<dbReference type="AlphaFoldDB" id="A0A6B0SY39"/>
<proteinExistence type="predicted"/>
<dbReference type="EMBL" id="WUUS01000005">
    <property type="protein sequence ID" value="MXR41553.1"/>
    <property type="molecule type" value="Genomic_DNA"/>
</dbReference>
<evidence type="ECO:0000256" key="1">
    <source>
        <dbReference type="SAM" id="Phobius"/>
    </source>
</evidence>
<dbReference type="Pfam" id="PF23954">
    <property type="entry name" value="DUF7283"/>
    <property type="match status" value="1"/>
</dbReference>
<comment type="caution">
    <text evidence="2">The sequence shown here is derived from an EMBL/GenBank/DDBJ whole genome shotgun (WGS) entry which is preliminary data.</text>
</comment>
<name>A0A6B0SY39_9EURY</name>
<dbReference type="Proteomes" id="UP000437065">
    <property type="component" value="Unassembled WGS sequence"/>
</dbReference>
<keyword evidence="1" id="KW-0472">Membrane</keyword>
<reference evidence="2 3" key="1">
    <citation type="submission" date="2019-12" db="EMBL/GenBank/DDBJ databases">
        <title>Isolation and characterization of three novel carbon monoxide-oxidizing members of Halobacteria from salione crusts and soils.</title>
        <authorList>
            <person name="Myers M.R."/>
            <person name="King G.M."/>
        </authorList>
    </citation>
    <scope>NUCLEOTIDE SEQUENCE [LARGE SCALE GENOMIC DNA]</scope>
    <source>
        <strain evidence="2 3">WSA2</strain>
    </source>
</reference>
<dbReference type="RefSeq" id="WP_159666179.1">
    <property type="nucleotide sequence ID" value="NZ_WUUS01000005.1"/>
</dbReference>
<keyword evidence="1" id="KW-0812">Transmembrane</keyword>
<dbReference type="InterPro" id="IPR055707">
    <property type="entry name" value="DUF7283"/>
</dbReference>
<feature type="transmembrane region" description="Helical" evidence="1">
    <location>
        <begin position="9"/>
        <end position="29"/>
    </location>
</feature>
<keyword evidence="1" id="KW-1133">Transmembrane helix</keyword>
<keyword evidence="3" id="KW-1185">Reference proteome</keyword>
<evidence type="ECO:0000313" key="2">
    <source>
        <dbReference type="EMBL" id="MXR41553.1"/>
    </source>
</evidence>
<gene>
    <name evidence="2" type="ORF">GRX01_09405</name>
</gene>
<accession>A0A6B0SY39</accession>
<protein>
    <submittedName>
        <fullName evidence="2">Uncharacterized protein</fullName>
    </submittedName>
</protein>
<sequence>MIDAPLDVWYAWLGLAVAGAVTLGVVSGLPTAPPPDAVSAAATVDTVAAADPPATARYRIAADRVRVTTRGVSLRSGGGSAFAAFGTDSVVPVDPGGPLAGVALGDHPDAAFEEPGAFAVAVATARAERTSTRGESAVDWTAGRTLHVRHVSWGETDVTLVLVA</sequence>
<organism evidence="2 3">
    <name type="scientific">Halobaculum saliterrae</name>
    <dbReference type="NCBI Taxonomy" id="2073113"/>
    <lineage>
        <taxon>Archaea</taxon>
        <taxon>Methanobacteriati</taxon>
        <taxon>Methanobacteriota</taxon>
        <taxon>Stenosarchaea group</taxon>
        <taxon>Halobacteria</taxon>
        <taxon>Halobacteriales</taxon>
        <taxon>Haloferacaceae</taxon>
        <taxon>Halobaculum</taxon>
    </lineage>
</organism>
<evidence type="ECO:0000313" key="3">
    <source>
        <dbReference type="Proteomes" id="UP000437065"/>
    </source>
</evidence>
<dbReference type="OrthoDB" id="386183at2157"/>